<dbReference type="Pfam" id="PF19328">
    <property type="entry name" value="DAP_DH_C"/>
    <property type="match status" value="1"/>
</dbReference>
<dbReference type="InterPro" id="IPR045760">
    <property type="entry name" value="DAP_DH_C"/>
</dbReference>
<organism evidence="2">
    <name type="scientific">bioreactor metagenome</name>
    <dbReference type="NCBI Taxonomy" id="1076179"/>
    <lineage>
        <taxon>unclassified sequences</taxon>
        <taxon>metagenomes</taxon>
        <taxon>ecological metagenomes</taxon>
    </lineage>
</organism>
<comment type="caution">
    <text evidence="2">The sequence shown here is derived from an EMBL/GenBank/DDBJ whole genome shotgun (WGS) entry which is preliminary data.</text>
</comment>
<name>A0A645H131_9ZZZZ</name>
<dbReference type="EC" id="1.4.1.12" evidence="2"/>
<proteinExistence type="predicted"/>
<evidence type="ECO:0000313" key="2">
    <source>
        <dbReference type="EMBL" id="MPN29573.1"/>
    </source>
</evidence>
<protein>
    <submittedName>
        <fullName evidence="2">2,4-diaminopentanoate dehydrogenase</fullName>
        <ecNumber evidence="2">1.4.1.12</ecNumber>
    </submittedName>
</protein>
<feature type="domain" description="2,4-diaminopentanoate dehydrogenase C-terminal" evidence="1">
    <location>
        <begin position="1"/>
        <end position="170"/>
    </location>
</feature>
<dbReference type="EMBL" id="VSSQ01080333">
    <property type="protein sequence ID" value="MPN29573.1"/>
    <property type="molecule type" value="Genomic_DNA"/>
</dbReference>
<accession>A0A645H131</accession>
<sequence length="175" mass="18895">MQEQGVGLTPEEFDEGVAKGELAGHVGFIESVGMISQAIGWRIDEFSQQMAPILTEVDRKSPYGFAARGNVAGVNMTGQGYVDGKVKIDMIHPQQIEPELGGTHTGDYITLEGTPRVQMQIQPEVDGGIGTIAMCVNMIPHVINARPGLKTMIDLPVPHAIMGDMRDQIEEGLLL</sequence>
<evidence type="ECO:0000259" key="1">
    <source>
        <dbReference type="Pfam" id="PF19328"/>
    </source>
</evidence>
<reference evidence="2" key="1">
    <citation type="submission" date="2019-08" db="EMBL/GenBank/DDBJ databases">
        <authorList>
            <person name="Kucharzyk K."/>
            <person name="Murdoch R.W."/>
            <person name="Higgins S."/>
            <person name="Loffler F."/>
        </authorList>
    </citation>
    <scope>NUCLEOTIDE SEQUENCE</scope>
</reference>
<dbReference type="GO" id="GO:0047530">
    <property type="term" value="F:2,4-diaminopentanoate dehydrogenase activity"/>
    <property type="evidence" value="ECO:0007669"/>
    <property type="project" value="UniProtKB-EC"/>
</dbReference>
<gene>
    <name evidence="2" type="primary">ord_11</name>
    <name evidence="2" type="ORF">SDC9_177026</name>
</gene>
<dbReference type="AlphaFoldDB" id="A0A645H131"/>
<keyword evidence="2" id="KW-0560">Oxidoreductase</keyword>